<dbReference type="SMART" id="SM00506">
    <property type="entry name" value="A1pp"/>
    <property type="match status" value="1"/>
</dbReference>
<proteinExistence type="predicted"/>
<evidence type="ECO:0000313" key="3">
    <source>
        <dbReference type="Proteomes" id="UP000240880"/>
    </source>
</evidence>
<dbReference type="CDD" id="cd02907">
    <property type="entry name" value="Macro_Af1521_BAL-like"/>
    <property type="match status" value="1"/>
</dbReference>
<dbReference type="AlphaFoldDB" id="A0A2R6A8E8"/>
<dbReference type="Gene3D" id="3.40.220.10">
    <property type="entry name" value="Leucine Aminopeptidase, subunit E, domain 1"/>
    <property type="match status" value="1"/>
</dbReference>
<dbReference type="EMBL" id="NEXC01000063">
    <property type="protein sequence ID" value="PSN82598.1"/>
    <property type="molecule type" value="Genomic_DNA"/>
</dbReference>
<dbReference type="PANTHER" id="PTHR11106">
    <property type="entry name" value="GANGLIOSIDE INDUCED DIFFERENTIATION ASSOCIATED PROTEIN 2-RELATED"/>
    <property type="match status" value="1"/>
</dbReference>
<reference evidence="2 3" key="1">
    <citation type="submission" date="2017-04" db="EMBL/GenBank/DDBJ databases">
        <title>Novel microbial lineages endemic to geothermal iron-oxide mats fill important gaps in the evolutionary history of Archaea.</title>
        <authorList>
            <person name="Jay Z.J."/>
            <person name="Beam J.P."/>
            <person name="Dlakic M."/>
            <person name="Rusch D.B."/>
            <person name="Kozubal M.A."/>
            <person name="Inskeep W.P."/>
        </authorList>
    </citation>
    <scope>NUCLEOTIDE SEQUENCE [LARGE SCALE GENOMIC DNA]</scope>
    <source>
        <strain evidence="2">OSP_D</strain>
    </source>
</reference>
<dbReference type="SUPFAM" id="SSF52949">
    <property type="entry name" value="Macro domain-like"/>
    <property type="match status" value="1"/>
</dbReference>
<feature type="domain" description="Macro" evidence="1">
    <location>
        <begin position="11"/>
        <end position="192"/>
    </location>
</feature>
<accession>A0A2R6A8E8</accession>
<dbReference type="InterPro" id="IPR043472">
    <property type="entry name" value="Macro_dom-like"/>
</dbReference>
<dbReference type="PROSITE" id="PS51154">
    <property type="entry name" value="MACRO"/>
    <property type="match status" value="1"/>
</dbReference>
<organism evidence="2 3">
    <name type="scientific">Candidatus Marsarchaeota G1 archaeon OSP_D</name>
    <dbReference type="NCBI Taxonomy" id="1978155"/>
    <lineage>
        <taxon>Archaea</taxon>
        <taxon>Candidatus Marsarchaeota</taxon>
        <taxon>Candidatus Marsarchaeota group 1</taxon>
    </lineage>
</organism>
<protein>
    <submittedName>
        <fullName evidence="2">O-acetyl-ADP-ribose deacetylase</fullName>
    </submittedName>
</protein>
<sequence>MSFAVFELLEGSVLKEYRFNKLLVKVVQGDITQIAADAIVNAANSRLEHGGGVALAIVRKGGKSIQEESSLYVERYGPVPTGQVAVTNAGKLKAKYVIHAVGPVYGEENHEQKLASAFRNSLLKAAELNLKSVALPAISTGIYGYPLQECAKILASVLLEFSLKESTVKEVIVCLYDEKAYSVFAKVFDEFQKDDQKRHRGV</sequence>
<name>A0A2R6A8E8_9ARCH</name>
<evidence type="ECO:0000313" key="2">
    <source>
        <dbReference type="EMBL" id="PSN82598.1"/>
    </source>
</evidence>
<dbReference type="PANTHER" id="PTHR11106:SF111">
    <property type="entry name" value="MACRO DOMAIN-CONTAINING PROTEIN"/>
    <property type="match status" value="1"/>
</dbReference>
<dbReference type="Proteomes" id="UP000240880">
    <property type="component" value="Unassembled WGS sequence"/>
</dbReference>
<gene>
    <name evidence="2" type="ORF">B9Q01_07555</name>
</gene>
<evidence type="ECO:0000259" key="1">
    <source>
        <dbReference type="PROSITE" id="PS51154"/>
    </source>
</evidence>
<dbReference type="Pfam" id="PF01661">
    <property type="entry name" value="Macro"/>
    <property type="match status" value="1"/>
</dbReference>
<comment type="caution">
    <text evidence="2">The sequence shown here is derived from an EMBL/GenBank/DDBJ whole genome shotgun (WGS) entry which is preliminary data.</text>
</comment>
<dbReference type="InterPro" id="IPR002589">
    <property type="entry name" value="Macro_dom"/>
</dbReference>